<name>A0A6J6A3W0_9ZZZZ</name>
<dbReference type="EMBL" id="CAFBOL010000115">
    <property type="protein sequence ID" value="CAB5012456.1"/>
    <property type="molecule type" value="Genomic_DNA"/>
</dbReference>
<organism evidence="1">
    <name type="scientific">freshwater metagenome</name>
    <dbReference type="NCBI Taxonomy" id="449393"/>
    <lineage>
        <taxon>unclassified sequences</taxon>
        <taxon>metagenomes</taxon>
        <taxon>ecological metagenomes</taxon>
    </lineage>
</organism>
<dbReference type="EMBL" id="CAEZYF010000002">
    <property type="protein sequence ID" value="CAB4707589.1"/>
    <property type="molecule type" value="Genomic_DNA"/>
</dbReference>
<evidence type="ECO:0000313" key="2">
    <source>
        <dbReference type="EMBL" id="CAB4707589.1"/>
    </source>
</evidence>
<gene>
    <name evidence="2" type="ORF">UFOPK2656_00452</name>
    <name evidence="3" type="ORF">UFOPK3099_01793</name>
    <name evidence="4" type="ORF">UFOPK3651_00220</name>
    <name evidence="5" type="ORF">UFOPK3931_02890</name>
    <name evidence="1" type="ORF">UFOPK4189_00449</name>
</gene>
<dbReference type="EMBL" id="CAFBMT010000001">
    <property type="protein sequence ID" value="CAB4911416.1"/>
    <property type="molecule type" value="Genomic_DNA"/>
</dbReference>
<evidence type="ECO:0000313" key="4">
    <source>
        <dbReference type="EMBL" id="CAB4911416.1"/>
    </source>
</evidence>
<dbReference type="AlphaFoldDB" id="A0A6J6A3W0"/>
<accession>A0A6J6A3W0</accession>
<evidence type="ECO:0000313" key="5">
    <source>
        <dbReference type="EMBL" id="CAB5012456.1"/>
    </source>
</evidence>
<sequence>MSDSDEIERLRAELAAARAEARMIIEAIPLAVSRRAALRSLSADLVSPSAWWSGLRGVVARLRR</sequence>
<evidence type="ECO:0000313" key="1">
    <source>
        <dbReference type="EMBL" id="CAB4362669.1"/>
    </source>
</evidence>
<dbReference type="EMBL" id="CAESGF010000002">
    <property type="protein sequence ID" value="CAB4362669.1"/>
    <property type="molecule type" value="Genomic_DNA"/>
</dbReference>
<evidence type="ECO:0000313" key="3">
    <source>
        <dbReference type="EMBL" id="CAB4827506.1"/>
    </source>
</evidence>
<protein>
    <submittedName>
        <fullName evidence="1">Unannotated protein</fullName>
    </submittedName>
</protein>
<reference evidence="1" key="1">
    <citation type="submission" date="2020-05" db="EMBL/GenBank/DDBJ databases">
        <authorList>
            <person name="Chiriac C."/>
            <person name="Salcher M."/>
            <person name="Ghai R."/>
            <person name="Kavagutti S V."/>
        </authorList>
    </citation>
    <scope>NUCLEOTIDE SEQUENCE</scope>
</reference>
<dbReference type="EMBL" id="CAFAAV010000146">
    <property type="protein sequence ID" value="CAB4827506.1"/>
    <property type="molecule type" value="Genomic_DNA"/>
</dbReference>
<proteinExistence type="predicted"/>